<dbReference type="Pfam" id="PF15004">
    <property type="entry name" value="MYEOV2"/>
    <property type="match status" value="1"/>
</dbReference>
<keyword evidence="4" id="KW-1185">Reference proteome</keyword>
<dbReference type="InterPro" id="IPR029391">
    <property type="entry name" value="CSN9_metazoa"/>
</dbReference>
<proteinExistence type="inferred from homology"/>
<dbReference type="GO" id="GO:0008180">
    <property type="term" value="C:COP9 signalosome"/>
    <property type="evidence" value="ECO:0007669"/>
    <property type="project" value="UniProtKB-KW"/>
</dbReference>
<protein>
    <recommendedName>
        <fullName evidence="5">COP9 signalosome complex subunit 9</fullName>
    </recommendedName>
</protein>
<reference evidence="3 4" key="1">
    <citation type="submission" date="2024-03" db="EMBL/GenBank/DDBJ databases">
        <title>Adaptation during the transition from Ophiocordyceps entomopathogen to insect associate is accompanied by gene loss and intensified selection.</title>
        <authorList>
            <person name="Ward C.M."/>
            <person name="Onetto C.A."/>
            <person name="Borneman A.R."/>
        </authorList>
    </citation>
    <scope>NUCLEOTIDE SEQUENCE [LARGE SCALE GENOMIC DNA]</scope>
    <source>
        <strain evidence="3">AWRI1</strain>
        <tissue evidence="3">Single Adult Female</tissue>
    </source>
</reference>
<organism evidence="3 4">
    <name type="scientific">Parthenolecanium corni</name>
    <dbReference type="NCBI Taxonomy" id="536013"/>
    <lineage>
        <taxon>Eukaryota</taxon>
        <taxon>Metazoa</taxon>
        <taxon>Ecdysozoa</taxon>
        <taxon>Arthropoda</taxon>
        <taxon>Hexapoda</taxon>
        <taxon>Insecta</taxon>
        <taxon>Pterygota</taxon>
        <taxon>Neoptera</taxon>
        <taxon>Paraneoptera</taxon>
        <taxon>Hemiptera</taxon>
        <taxon>Sternorrhyncha</taxon>
        <taxon>Coccoidea</taxon>
        <taxon>Coccidae</taxon>
        <taxon>Parthenolecanium</taxon>
    </lineage>
</organism>
<evidence type="ECO:0000313" key="3">
    <source>
        <dbReference type="EMBL" id="KAK7595417.1"/>
    </source>
</evidence>
<gene>
    <name evidence="3" type="ORF">V9T40_013242</name>
</gene>
<dbReference type="EMBL" id="JBBCAQ010000018">
    <property type="protein sequence ID" value="KAK7595417.1"/>
    <property type="molecule type" value="Genomic_DNA"/>
</dbReference>
<dbReference type="Proteomes" id="UP001367676">
    <property type="component" value="Unassembled WGS sequence"/>
</dbReference>
<evidence type="ECO:0000313" key="4">
    <source>
        <dbReference type="Proteomes" id="UP001367676"/>
    </source>
</evidence>
<keyword evidence="2" id="KW-0736">Signalosome</keyword>
<accession>A0AAN9TLH1</accession>
<comment type="similarity">
    <text evidence="1">Belongs to the CSN9 family.</text>
</comment>
<dbReference type="PANTHER" id="PTHR28562">
    <property type="entry name" value="COP9 SIGNALOSOME COMPLEX SUBUNIT 9"/>
    <property type="match status" value="1"/>
</dbReference>
<evidence type="ECO:0008006" key="5">
    <source>
        <dbReference type="Google" id="ProtNLM"/>
    </source>
</evidence>
<sequence length="66" mass="7250">MKAKGSDVYDVDEVADEMFSDGMGISEMDDSGTGGVVLMDLSANEKTVHADFFNDFEDLFDDENDD</sequence>
<evidence type="ECO:0000256" key="1">
    <source>
        <dbReference type="ARBA" id="ARBA00009162"/>
    </source>
</evidence>
<dbReference type="AlphaFoldDB" id="A0AAN9TLH1"/>
<evidence type="ECO:0000256" key="2">
    <source>
        <dbReference type="ARBA" id="ARBA00022790"/>
    </source>
</evidence>
<comment type="caution">
    <text evidence="3">The sequence shown here is derived from an EMBL/GenBank/DDBJ whole genome shotgun (WGS) entry which is preliminary data.</text>
</comment>
<name>A0AAN9TLH1_9HEMI</name>